<dbReference type="AlphaFoldDB" id="A0A507C000"/>
<proteinExistence type="inferred from homology"/>
<dbReference type="InterPro" id="IPR027417">
    <property type="entry name" value="P-loop_NTPase"/>
</dbReference>
<keyword evidence="8" id="KW-0449">Lipoprotein</keyword>
<dbReference type="InterPro" id="IPR005225">
    <property type="entry name" value="Small_GTP-bd"/>
</dbReference>
<dbReference type="PROSITE" id="PS51419">
    <property type="entry name" value="RAB"/>
    <property type="match status" value="1"/>
</dbReference>
<evidence type="ECO:0000256" key="9">
    <source>
        <dbReference type="ARBA" id="ARBA00023289"/>
    </source>
</evidence>
<dbReference type="RefSeq" id="XP_031023845.1">
    <property type="nucleotide sequence ID" value="XM_031170152.1"/>
</dbReference>
<dbReference type="OrthoDB" id="8830751at2759"/>
<dbReference type="SUPFAM" id="SSF52540">
    <property type="entry name" value="P-loop containing nucleoside triphosphate hydrolases"/>
    <property type="match status" value="1"/>
</dbReference>
<dbReference type="Proteomes" id="UP000319731">
    <property type="component" value="Unassembled WGS sequence"/>
</dbReference>
<accession>A0A507C000</accession>
<dbReference type="FunFam" id="3.40.50.300:FF:000983">
    <property type="entry name" value="Rho family GTPase"/>
    <property type="match status" value="1"/>
</dbReference>
<evidence type="ECO:0000256" key="3">
    <source>
        <dbReference type="ARBA" id="ARBA00022475"/>
    </source>
</evidence>
<dbReference type="GO" id="GO:0007264">
    <property type="term" value="P:small GTPase-mediated signal transduction"/>
    <property type="evidence" value="ECO:0007669"/>
    <property type="project" value="InterPro"/>
</dbReference>
<dbReference type="InterPro" id="IPR003578">
    <property type="entry name" value="Small_GTPase_Rho"/>
</dbReference>
<reference evidence="10 11" key="1">
    <citation type="journal article" date="2019" name="Sci. Rep.">
        <title>Comparative genomics of chytrid fungi reveal insights into the obligate biotrophic and pathogenic lifestyle of Synchytrium endobioticum.</title>
        <authorList>
            <person name="van de Vossenberg B.T.L.H."/>
            <person name="Warris S."/>
            <person name="Nguyen H.D.T."/>
            <person name="van Gent-Pelzer M.P.E."/>
            <person name="Joly D.L."/>
            <person name="van de Geest H.C."/>
            <person name="Bonants P.J.M."/>
            <person name="Smith D.S."/>
            <person name="Levesque C.A."/>
            <person name="van der Lee T.A.J."/>
        </authorList>
    </citation>
    <scope>NUCLEOTIDE SEQUENCE [LARGE SCALE GENOMIC DNA]</scope>
    <source>
        <strain evidence="10 11">JEL517</strain>
    </source>
</reference>
<evidence type="ECO:0000256" key="8">
    <source>
        <dbReference type="ARBA" id="ARBA00023288"/>
    </source>
</evidence>
<keyword evidence="5" id="KW-0547">Nucleotide-binding</keyword>
<dbReference type="SMART" id="SM00175">
    <property type="entry name" value="RAB"/>
    <property type="match status" value="1"/>
</dbReference>
<evidence type="ECO:0000256" key="4">
    <source>
        <dbReference type="ARBA" id="ARBA00022481"/>
    </source>
</evidence>
<evidence type="ECO:0000256" key="7">
    <source>
        <dbReference type="ARBA" id="ARBA00023136"/>
    </source>
</evidence>
<dbReference type="GO" id="GO:0005886">
    <property type="term" value="C:plasma membrane"/>
    <property type="evidence" value="ECO:0007669"/>
    <property type="project" value="UniProtKB-SubCell"/>
</dbReference>
<comment type="caution">
    <text evidence="10">The sequence shown here is derived from an EMBL/GenBank/DDBJ whole genome shotgun (WGS) entry which is preliminary data.</text>
</comment>
<keyword evidence="11" id="KW-1185">Reference proteome</keyword>
<dbReference type="STRING" id="1806994.A0A507C000"/>
<gene>
    <name evidence="10" type="ORF">SmJEL517_g04224</name>
</gene>
<evidence type="ECO:0000256" key="2">
    <source>
        <dbReference type="ARBA" id="ARBA00010142"/>
    </source>
</evidence>
<dbReference type="GO" id="GO:0003924">
    <property type="term" value="F:GTPase activity"/>
    <property type="evidence" value="ECO:0007669"/>
    <property type="project" value="InterPro"/>
</dbReference>
<comment type="similarity">
    <text evidence="2">Belongs to the small GTPase superfamily. Rho family.</text>
</comment>
<organism evidence="10 11">
    <name type="scientific">Synchytrium microbalum</name>
    <dbReference type="NCBI Taxonomy" id="1806994"/>
    <lineage>
        <taxon>Eukaryota</taxon>
        <taxon>Fungi</taxon>
        <taxon>Fungi incertae sedis</taxon>
        <taxon>Chytridiomycota</taxon>
        <taxon>Chytridiomycota incertae sedis</taxon>
        <taxon>Chytridiomycetes</taxon>
        <taxon>Synchytriales</taxon>
        <taxon>Synchytriaceae</taxon>
        <taxon>Synchytrium</taxon>
    </lineage>
</organism>
<dbReference type="EMBL" id="QEAO01000027">
    <property type="protein sequence ID" value="TPX32688.1"/>
    <property type="molecule type" value="Genomic_DNA"/>
</dbReference>
<keyword evidence="6" id="KW-0342">GTP-binding</keyword>
<dbReference type="PRINTS" id="PR00449">
    <property type="entry name" value="RASTRNSFRMNG"/>
</dbReference>
<sequence length="227" mass="24526">MASSAAIPTIARPKLVVVGDGACGKTCLLIVFSQGVFPEEYAPTVFENYVKEGFRIDGKPMDVALWDTAGQEDYDRLRTLSYPGSNIVLICFSVDEPVSLSSIPTKWVPEVRHYCPGLPYVLVACKTDLRNNTETITRLKGRGLSPITADQARTCWGVDNGYDVARKVGAAGYLECSARLNVGVDQVFEQSVKTALLAAKSQASRSVKRTSSGGKAGAKRSRDCIII</sequence>
<protein>
    <submittedName>
        <fullName evidence="10">Uncharacterized protein</fullName>
    </submittedName>
</protein>
<dbReference type="InterPro" id="IPR001806">
    <property type="entry name" value="Small_GTPase"/>
</dbReference>
<dbReference type="GeneID" id="42005449"/>
<dbReference type="PROSITE" id="PS51421">
    <property type="entry name" value="RAS"/>
    <property type="match status" value="1"/>
</dbReference>
<dbReference type="SMART" id="SM00174">
    <property type="entry name" value="RHO"/>
    <property type="match status" value="1"/>
</dbReference>
<keyword evidence="4" id="KW-0488">Methylation</keyword>
<evidence type="ECO:0000313" key="10">
    <source>
        <dbReference type="EMBL" id="TPX32688.1"/>
    </source>
</evidence>
<dbReference type="Pfam" id="PF00071">
    <property type="entry name" value="Ras"/>
    <property type="match status" value="1"/>
</dbReference>
<keyword evidence="3" id="KW-1003">Cell membrane</keyword>
<evidence type="ECO:0000256" key="5">
    <source>
        <dbReference type="ARBA" id="ARBA00022741"/>
    </source>
</evidence>
<dbReference type="NCBIfam" id="TIGR00231">
    <property type="entry name" value="small_GTP"/>
    <property type="match status" value="1"/>
</dbReference>
<dbReference type="SMART" id="SM00173">
    <property type="entry name" value="RAS"/>
    <property type="match status" value="1"/>
</dbReference>
<keyword evidence="7" id="KW-0472">Membrane</keyword>
<dbReference type="PANTHER" id="PTHR24072">
    <property type="entry name" value="RHO FAMILY GTPASE"/>
    <property type="match status" value="1"/>
</dbReference>
<keyword evidence="9" id="KW-0636">Prenylation</keyword>
<evidence type="ECO:0000256" key="1">
    <source>
        <dbReference type="ARBA" id="ARBA00004342"/>
    </source>
</evidence>
<dbReference type="PROSITE" id="PS51420">
    <property type="entry name" value="RHO"/>
    <property type="match status" value="1"/>
</dbReference>
<dbReference type="SMART" id="SM00176">
    <property type="entry name" value="RAN"/>
    <property type="match status" value="1"/>
</dbReference>
<evidence type="ECO:0000313" key="11">
    <source>
        <dbReference type="Proteomes" id="UP000319731"/>
    </source>
</evidence>
<comment type="subcellular location">
    <subcellularLocation>
        <location evidence="1">Cell membrane</location>
        <topology evidence="1">Lipid-anchor</topology>
        <orientation evidence="1">Cytoplasmic side</orientation>
    </subcellularLocation>
</comment>
<name>A0A507C000_9FUNG</name>
<dbReference type="GO" id="GO:0005525">
    <property type="term" value="F:GTP binding"/>
    <property type="evidence" value="ECO:0007669"/>
    <property type="project" value="UniProtKB-KW"/>
</dbReference>
<dbReference type="Gene3D" id="3.40.50.300">
    <property type="entry name" value="P-loop containing nucleotide triphosphate hydrolases"/>
    <property type="match status" value="1"/>
</dbReference>
<evidence type="ECO:0000256" key="6">
    <source>
        <dbReference type="ARBA" id="ARBA00023134"/>
    </source>
</evidence>